<dbReference type="Proteomes" id="UP001589890">
    <property type="component" value="Unassembled WGS sequence"/>
</dbReference>
<gene>
    <name evidence="2" type="ORF">ACFFGN_04225</name>
</gene>
<sequence>MTLPARAAALRGDDYQHAIGWRWVCEALDDPDIESVSIEDREGGAFDDVVVRRCTQPNVYWQVKSSNYGDTMVTEDWLVTIKTNKGSSPLQHFYTTWCTFRRAAQSFELALVANRGFDGGHPILGAARSLYDGRLRTDAIRSAGTRSKLGKARDRWAKHLQVNRDELIEFLGDLQLLTEGNESSVDKASQAMMRNVGLRADPDAVVIGKSMVREWVKRGLGRQTRDDLRRQVADRGLLARAGTLIFAIHAIDRTPDRVQPTVELDIVHLYEGDAPFSRRQLREPCDWNGRVLPLLQNRVRELEAYGPRRVHVTGAIRLPMLFAVGRALPDVRGWVLSWDQHDQEWTTASPASAAPRVIDDRHLGNGAELAVAIALTSDPGASIELWARSHGPTVGRLLILGPNGDPGHTAVPSGDWSAGWARAARETVRRAVTATNAKRVHLFMAAPAGTAMMLGHYWNMMPTTVLYEYIPSENGYVQTMTLA</sequence>
<comment type="caution">
    <text evidence="2">The sequence shown here is derived from an EMBL/GenBank/DDBJ whole genome shotgun (WGS) entry which is preliminary data.</text>
</comment>
<feature type="domain" description="SMODS-associated and fused to various effectors" evidence="1">
    <location>
        <begin position="301"/>
        <end position="482"/>
    </location>
</feature>
<dbReference type="RefSeq" id="WP_380043953.1">
    <property type="nucleotide sequence ID" value="NZ_JBHLTC010000005.1"/>
</dbReference>
<reference evidence="2 3" key="1">
    <citation type="submission" date="2024-09" db="EMBL/GenBank/DDBJ databases">
        <authorList>
            <person name="Sun Q."/>
            <person name="Mori K."/>
        </authorList>
    </citation>
    <scope>NUCLEOTIDE SEQUENCE [LARGE SCALE GENOMIC DNA]</scope>
    <source>
        <strain evidence="2 3">CGMCC 1.15906</strain>
    </source>
</reference>
<dbReference type="NCBIfam" id="NF033611">
    <property type="entry name" value="SAVED"/>
    <property type="match status" value="1"/>
</dbReference>
<protein>
    <submittedName>
        <fullName evidence="2">SAVED domain-containing protein</fullName>
    </submittedName>
</protein>
<organism evidence="2 3">
    <name type="scientific">Kribbella deserti</name>
    <dbReference type="NCBI Taxonomy" id="1926257"/>
    <lineage>
        <taxon>Bacteria</taxon>
        <taxon>Bacillati</taxon>
        <taxon>Actinomycetota</taxon>
        <taxon>Actinomycetes</taxon>
        <taxon>Propionibacteriales</taxon>
        <taxon>Kribbellaceae</taxon>
        <taxon>Kribbella</taxon>
    </lineage>
</organism>
<evidence type="ECO:0000313" key="3">
    <source>
        <dbReference type="Proteomes" id="UP001589890"/>
    </source>
</evidence>
<dbReference type="Pfam" id="PF18145">
    <property type="entry name" value="SAVED"/>
    <property type="match status" value="1"/>
</dbReference>
<dbReference type="InterPro" id="IPR040836">
    <property type="entry name" value="SAVED"/>
</dbReference>
<name>A0ABV6QF40_9ACTN</name>
<dbReference type="EMBL" id="JBHLTC010000005">
    <property type="protein sequence ID" value="MFC0623254.1"/>
    <property type="molecule type" value="Genomic_DNA"/>
</dbReference>
<proteinExistence type="predicted"/>
<evidence type="ECO:0000259" key="1">
    <source>
        <dbReference type="Pfam" id="PF18145"/>
    </source>
</evidence>
<keyword evidence="3" id="KW-1185">Reference proteome</keyword>
<evidence type="ECO:0000313" key="2">
    <source>
        <dbReference type="EMBL" id="MFC0623254.1"/>
    </source>
</evidence>
<accession>A0ABV6QF40</accession>